<organism evidence="2 3">
    <name type="scientific">Lentzea aerocolonigenes</name>
    <name type="common">Lechevalieria aerocolonigenes</name>
    <name type="synonym">Saccharothrix aerocolonigenes</name>
    <dbReference type="NCBI Taxonomy" id="68170"/>
    <lineage>
        <taxon>Bacteria</taxon>
        <taxon>Bacillati</taxon>
        <taxon>Actinomycetota</taxon>
        <taxon>Actinomycetes</taxon>
        <taxon>Pseudonocardiales</taxon>
        <taxon>Pseudonocardiaceae</taxon>
        <taxon>Lentzea</taxon>
    </lineage>
</organism>
<name>A0A0F0GAW9_LENAE</name>
<protein>
    <submittedName>
        <fullName evidence="2">Uncharacterized protein</fullName>
    </submittedName>
</protein>
<feature type="region of interest" description="Disordered" evidence="1">
    <location>
        <begin position="76"/>
        <end position="100"/>
    </location>
</feature>
<sequence>MVVAAGGGGGAGFVTAGGGVVVFFGVACVLGGELSGLDDGALSEVEDPVELDDGFGVEVIQLEAGGLFGGASSATPWIAMPTRTPSNADPSTAEPPAAHSARTAVLLRDAHGMESGDHAPGTVPAGPVAGERSPACLIGSLMAPVE</sequence>
<evidence type="ECO:0000256" key="1">
    <source>
        <dbReference type="SAM" id="MobiDB-lite"/>
    </source>
</evidence>
<proteinExistence type="predicted"/>
<accession>A0A0F0GAW9</accession>
<gene>
    <name evidence="2" type="ORF">UK23_46135</name>
</gene>
<dbReference type="Proteomes" id="UP000033393">
    <property type="component" value="Unassembled WGS sequence"/>
</dbReference>
<keyword evidence="3" id="KW-1185">Reference proteome</keyword>
<evidence type="ECO:0000313" key="2">
    <source>
        <dbReference type="EMBL" id="KJK33431.1"/>
    </source>
</evidence>
<dbReference type="EMBL" id="JYJG01000540">
    <property type="protein sequence ID" value="KJK33431.1"/>
    <property type="molecule type" value="Genomic_DNA"/>
</dbReference>
<comment type="caution">
    <text evidence="2">The sequence shown here is derived from an EMBL/GenBank/DDBJ whole genome shotgun (WGS) entry which is preliminary data.</text>
</comment>
<evidence type="ECO:0000313" key="3">
    <source>
        <dbReference type="Proteomes" id="UP000033393"/>
    </source>
</evidence>
<dbReference type="PATRIC" id="fig|68170.10.peg.2847"/>
<dbReference type="AlphaFoldDB" id="A0A0F0GAW9"/>
<reference evidence="2 3" key="1">
    <citation type="submission" date="2015-02" db="EMBL/GenBank/DDBJ databases">
        <authorList>
            <person name="Ju K.-S."/>
            <person name="Doroghazi J.R."/>
            <person name="Metcalf W."/>
        </authorList>
    </citation>
    <scope>NUCLEOTIDE SEQUENCE [LARGE SCALE GENOMIC DNA]</scope>
    <source>
        <strain evidence="2 3">NRRL B-16140</strain>
    </source>
</reference>